<keyword evidence="2" id="KW-1185">Reference proteome</keyword>
<comment type="caution">
    <text evidence="1">The sequence shown here is derived from an EMBL/GenBank/DDBJ whole genome shotgun (WGS) entry which is preliminary data.</text>
</comment>
<sequence length="374" mass="42916">MKKGLSTGVSSRCRSPSLSLFSLSIDHSVKPLNEWQLKRSLTDFLKSFFYLTVHEDDIVVHRFKDLKKRKRDDPVAYGALFIPDLGFLSKFSRSEILHGIDGEDDVKELDKKFLDWRRSVVGKTDGIELNLEGVKFGLTASVPESDDFGMRKEWEELNAFGNRLFEPFLFPFLEQLRARQISAQQINKVEELWKTNPDATLEDLEKPGVDDEPQPVALKYEDAYEYQNVFTPLEADYDKMMKESQSKDNVTIRWDVRLNKKCIACFVFPKWLSWAVILLEKTGGGAASMEVLSSRASCYKVGDYKKAVADCTKLTGRVEEKMRWSEGIHQAVEAEGGVKIQLVEATKVQFSRDYSDHLALVWAYEAWKEAERHS</sequence>
<proteinExistence type="predicted"/>
<evidence type="ECO:0000313" key="1">
    <source>
        <dbReference type="EMBL" id="KAI8011325.1"/>
    </source>
</evidence>
<organism evidence="1 2">
    <name type="scientific">Camellia lanceoleosa</name>
    <dbReference type="NCBI Taxonomy" id="1840588"/>
    <lineage>
        <taxon>Eukaryota</taxon>
        <taxon>Viridiplantae</taxon>
        <taxon>Streptophyta</taxon>
        <taxon>Embryophyta</taxon>
        <taxon>Tracheophyta</taxon>
        <taxon>Spermatophyta</taxon>
        <taxon>Magnoliopsida</taxon>
        <taxon>eudicotyledons</taxon>
        <taxon>Gunneridae</taxon>
        <taxon>Pentapetalae</taxon>
        <taxon>asterids</taxon>
        <taxon>Ericales</taxon>
        <taxon>Theaceae</taxon>
        <taxon>Camellia</taxon>
    </lineage>
</organism>
<protein>
    <submittedName>
        <fullName evidence="1">Uncharacterized protein</fullName>
    </submittedName>
</protein>
<gene>
    <name evidence="1" type="ORF">LOK49_LG06G02736</name>
</gene>
<dbReference type="Proteomes" id="UP001060215">
    <property type="component" value="Chromosome 5"/>
</dbReference>
<dbReference type="EMBL" id="CM045762">
    <property type="protein sequence ID" value="KAI8011325.1"/>
    <property type="molecule type" value="Genomic_DNA"/>
</dbReference>
<accession>A0ACC0HFV6</accession>
<reference evidence="1 2" key="1">
    <citation type="journal article" date="2022" name="Plant J.">
        <title>Chromosome-level genome of Camellia lanceoleosa provides a valuable resource for understanding genome evolution and self-incompatibility.</title>
        <authorList>
            <person name="Gong W."/>
            <person name="Xiao S."/>
            <person name="Wang L."/>
            <person name="Liao Z."/>
            <person name="Chang Y."/>
            <person name="Mo W."/>
            <person name="Hu G."/>
            <person name="Li W."/>
            <person name="Zhao G."/>
            <person name="Zhu H."/>
            <person name="Hu X."/>
            <person name="Ji K."/>
            <person name="Xiang X."/>
            <person name="Song Q."/>
            <person name="Yuan D."/>
            <person name="Jin S."/>
            <person name="Zhang L."/>
        </authorList>
    </citation>
    <scope>NUCLEOTIDE SEQUENCE [LARGE SCALE GENOMIC DNA]</scope>
    <source>
        <strain evidence="1">SQ_2022a</strain>
    </source>
</reference>
<evidence type="ECO:0000313" key="2">
    <source>
        <dbReference type="Proteomes" id="UP001060215"/>
    </source>
</evidence>
<name>A0ACC0HFV6_9ERIC</name>